<dbReference type="AlphaFoldDB" id="A0A974NEY2"/>
<sequence length="142" mass="16694">MNRSYKEFSEHVIETYASLLSDDIEFIEKDNMLKTISASSFSISIRNGNEVASFEEIIDQYNSRCNYQLAIDIIRDSPTWERDLMLVINDILNSYSVDTILLDHGEIVMLQRKENKLSIDIDRIDYYLFNILSQPWELKNLN</sequence>
<dbReference type="RefSeq" id="WP_201092251.1">
    <property type="nucleotide sequence ID" value="NZ_CP067393.1"/>
</dbReference>
<gene>
    <name evidence="1" type="ORF">JHT90_14320</name>
</gene>
<dbReference type="EMBL" id="CP067393">
    <property type="protein sequence ID" value="QQP85526.1"/>
    <property type="molecule type" value="Genomic_DNA"/>
</dbReference>
<evidence type="ECO:0000313" key="2">
    <source>
        <dbReference type="Proteomes" id="UP000595278"/>
    </source>
</evidence>
<dbReference type="Proteomes" id="UP000595278">
    <property type="component" value="Chromosome"/>
</dbReference>
<name>A0A974NEY2_9GAMM</name>
<organism evidence="1 2">
    <name type="scientific">Entomomonas asaccharolytica</name>
    <dbReference type="NCBI Taxonomy" id="2785331"/>
    <lineage>
        <taxon>Bacteria</taxon>
        <taxon>Pseudomonadati</taxon>
        <taxon>Pseudomonadota</taxon>
        <taxon>Gammaproteobacteria</taxon>
        <taxon>Pseudomonadales</taxon>
        <taxon>Pseudomonadaceae</taxon>
        <taxon>Entomomonas</taxon>
    </lineage>
</organism>
<proteinExistence type="predicted"/>
<reference evidence="1 2" key="1">
    <citation type="submission" date="2021-01" db="EMBL/GenBank/DDBJ databases">
        <title>Entomomonas sp. F2A isolated from a house cricket (Acheta domesticus).</title>
        <authorList>
            <person name="Spergser J."/>
            <person name="Busse H.-J."/>
        </authorList>
    </citation>
    <scope>NUCLEOTIDE SEQUENCE [LARGE SCALE GENOMIC DNA]</scope>
    <source>
        <strain evidence="1 2">F2A</strain>
    </source>
</reference>
<keyword evidence="2" id="KW-1185">Reference proteome</keyword>
<accession>A0A974NEY2</accession>
<protein>
    <submittedName>
        <fullName evidence="1">Uncharacterized protein</fullName>
    </submittedName>
</protein>
<evidence type="ECO:0000313" key="1">
    <source>
        <dbReference type="EMBL" id="QQP85526.1"/>
    </source>
</evidence>
<dbReference type="KEGG" id="eaz:JHT90_14320"/>